<name>A0ABS7G5X4_9ACTN</name>
<dbReference type="InterPro" id="IPR050268">
    <property type="entry name" value="NADH-dep_flavin_reductase"/>
</dbReference>
<dbReference type="InterPro" id="IPR002563">
    <property type="entry name" value="Flavin_Rdtase-like_dom"/>
</dbReference>
<keyword evidence="1" id="KW-0560">Oxidoreductase</keyword>
<dbReference type="SMART" id="SM00903">
    <property type="entry name" value="Flavin_Reduct"/>
    <property type="match status" value="1"/>
</dbReference>
<dbReference type="Proteomes" id="UP000774570">
    <property type="component" value="Unassembled WGS sequence"/>
</dbReference>
<comment type="caution">
    <text evidence="3">The sequence shown here is derived from an EMBL/GenBank/DDBJ whole genome shotgun (WGS) entry which is preliminary data.</text>
</comment>
<sequence length="170" mass="18264">MPSPDGLPDAFRTVMRHVAATVTVITATGDGGRQHGMTATAVSSLSMDPPALLVCVNQRTLLHDLLLRGTRFCVNVLAHDQSHVSAAFSGAVAPEDRFAVGDWGTDEHGLRFLADGIASLVCRNTATIPYGSHTIFVGEVTGIRRHDAVRPLLYQNTRYCRCEPIEAVPA</sequence>
<dbReference type="Pfam" id="PF01613">
    <property type="entry name" value="Flavin_Reduct"/>
    <property type="match status" value="1"/>
</dbReference>
<dbReference type="SUPFAM" id="SSF50475">
    <property type="entry name" value="FMN-binding split barrel"/>
    <property type="match status" value="1"/>
</dbReference>
<dbReference type="PANTHER" id="PTHR30466:SF1">
    <property type="entry name" value="FMN REDUCTASE (NADH) RUTF"/>
    <property type="match status" value="1"/>
</dbReference>
<evidence type="ECO:0000313" key="4">
    <source>
        <dbReference type="Proteomes" id="UP000774570"/>
    </source>
</evidence>
<proteinExistence type="predicted"/>
<dbReference type="PANTHER" id="PTHR30466">
    <property type="entry name" value="FLAVIN REDUCTASE"/>
    <property type="match status" value="1"/>
</dbReference>
<dbReference type="EMBL" id="JAIBOA010000031">
    <property type="protein sequence ID" value="MBW8487212.1"/>
    <property type="molecule type" value="Genomic_DNA"/>
</dbReference>
<gene>
    <name evidence="3" type="ORF">K1Y72_32970</name>
</gene>
<evidence type="ECO:0000259" key="2">
    <source>
        <dbReference type="SMART" id="SM00903"/>
    </source>
</evidence>
<organism evidence="3 4">
    <name type="scientific">Actinomadura parmotrematis</name>
    <dbReference type="NCBI Taxonomy" id="2864039"/>
    <lineage>
        <taxon>Bacteria</taxon>
        <taxon>Bacillati</taxon>
        <taxon>Actinomycetota</taxon>
        <taxon>Actinomycetes</taxon>
        <taxon>Streptosporangiales</taxon>
        <taxon>Thermomonosporaceae</taxon>
        <taxon>Actinomadura</taxon>
    </lineage>
</organism>
<evidence type="ECO:0000313" key="3">
    <source>
        <dbReference type="EMBL" id="MBW8487212.1"/>
    </source>
</evidence>
<dbReference type="Gene3D" id="2.30.110.10">
    <property type="entry name" value="Electron Transport, Fmn-binding Protein, Chain A"/>
    <property type="match status" value="1"/>
</dbReference>
<dbReference type="RefSeq" id="WP_220170448.1">
    <property type="nucleotide sequence ID" value="NZ_JAIBOA010000031.1"/>
</dbReference>
<keyword evidence="4" id="KW-1185">Reference proteome</keyword>
<evidence type="ECO:0000256" key="1">
    <source>
        <dbReference type="ARBA" id="ARBA00023002"/>
    </source>
</evidence>
<accession>A0ABS7G5X4</accession>
<protein>
    <submittedName>
        <fullName evidence="3">Flavin reductase family protein</fullName>
    </submittedName>
</protein>
<reference evidence="3 4" key="1">
    <citation type="submission" date="2021-07" db="EMBL/GenBank/DDBJ databases">
        <title>Actinomadura sp. PM05-2 isolated from lichen.</title>
        <authorList>
            <person name="Somphong A."/>
            <person name="Phongsopitanun W."/>
            <person name="Tanasupawat S."/>
            <person name="Peongsungnone V."/>
        </authorList>
    </citation>
    <scope>NUCLEOTIDE SEQUENCE [LARGE SCALE GENOMIC DNA]</scope>
    <source>
        <strain evidence="3 4">PM05-2</strain>
    </source>
</reference>
<dbReference type="InterPro" id="IPR012349">
    <property type="entry name" value="Split_barrel_FMN-bd"/>
</dbReference>
<feature type="domain" description="Flavin reductase like" evidence="2">
    <location>
        <begin position="15"/>
        <end position="161"/>
    </location>
</feature>